<evidence type="ECO:0008006" key="3">
    <source>
        <dbReference type="Google" id="ProtNLM"/>
    </source>
</evidence>
<protein>
    <recommendedName>
        <fullName evidence="3">Portal protein</fullName>
    </recommendedName>
</protein>
<evidence type="ECO:0000313" key="2">
    <source>
        <dbReference type="EMBL" id="QJA60427.1"/>
    </source>
</evidence>
<reference evidence="2" key="1">
    <citation type="submission" date="2020-03" db="EMBL/GenBank/DDBJ databases">
        <title>The deep terrestrial virosphere.</title>
        <authorList>
            <person name="Holmfeldt K."/>
            <person name="Nilsson E."/>
            <person name="Simone D."/>
            <person name="Lopez-Fernandez M."/>
            <person name="Wu X."/>
            <person name="de Brujin I."/>
            <person name="Lundin D."/>
            <person name="Andersson A."/>
            <person name="Bertilsson S."/>
            <person name="Dopson M."/>
        </authorList>
    </citation>
    <scope>NUCLEOTIDE SEQUENCE</scope>
    <source>
        <strain evidence="2">MM415B01117</strain>
    </source>
</reference>
<evidence type="ECO:0000256" key="1">
    <source>
        <dbReference type="SAM" id="MobiDB-lite"/>
    </source>
</evidence>
<proteinExistence type="predicted"/>
<feature type="compositionally biased region" description="Polar residues" evidence="1">
    <location>
        <begin position="620"/>
        <end position="638"/>
    </location>
</feature>
<dbReference type="AlphaFoldDB" id="A0A6M3ITL4"/>
<accession>A0A6M3ITL4</accession>
<feature type="region of interest" description="Disordered" evidence="1">
    <location>
        <begin position="599"/>
        <end position="638"/>
    </location>
</feature>
<sequence>MYDNDIEGHVTDLVFREYQTAERNQSSDNAEFEAVIDLLENKRNEKEYDWMSNVAMPEYAAMVLTESSQWASQYFTTREYVDIYLEGDQPGDAAKCKASKVLINKTLNRKALYHYHKYIRARTINATAGVVYAACMWQQKTRQEHVGYEDVETGEVDEYGTPIITKNPVYKTVPLLDCFNYEVLDPRNVFVDNTYCYSVQEKPWITLRSEKSYEDLKADEKSHGYINLDKVKELKETGYQAETATSKESANKDAQAQKVSKPVIVPFDVLERYGKVWAIVKSSDEDGNPTDIKPGYAQDGTIQPNAELVETIVTVLYHGSSKILIRFQATPFVDAAGNPYKPIIRGICYIHPTKDVGMSDGKYARELQIGINDTINLSNDRVKLATMPVFKGKKYVTEDNDQIYIEPEHVIPLEDPQTDLIELQIRDNISGALQQTQLFIGGMQKVLAVFPTTMGELPSLASTTATAIAGSDTRSNTRANYKSLTFEHSFLTDLYWMILQMSFRFMHPDTAIKLVGQQGVEIFDPNADYVYQPVSSNIELEYSKSRKMGIIDQVLGRLVNVPNPNTPKMINKLMVKFFDLLGADYQDIKDALLDEGPAGQAAAMQGSSQPAAGGMMPGDMTSNQSGVPVSNQEMMVRE</sequence>
<name>A0A6M3ITL4_9ZZZZ</name>
<feature type="compositionally biased region" description="Low complexity" evidence="1">
    <location>
        <begin position="599"/>
        <end position="614"/>
    </location>
</feature>
<organism evidence="2">
    <name type="scientific">viral metagenome</name>
    <dbReference type="NCBI Taxonomy" id="1070528"/>
    <lineage>
        <taxon>unclassified sequences</taxon>
        <taxon>metagenomes</taxon>
        <taxon>organismal metagenomes</taxon>
    </lineage>
</organism>
<dbReference type="EMBL" id="MT141408">
    <property type="protein sequence ID" value="QJA60427.1"/>
    <property type="molecule type" value="Genomic_DNA"/>
</dbReference>
<gene>
    <name evidence="2" type="ORF">MM415B01117_0015</name>
</gene>